<dbReference type="OrthoDB" id="4525115at2759"/>
<evidence type="ECO:0000313" key="3">
    <source>
        <dbReference type="Proteomes" id="UP000070133"/>
    </source>
</evidence>
<feature type="compositionally biased region" description="Basic residues" evidence="1">
    <location>
        <begin position="74"/>
        <end position="87"/>
    </location>
</feature>
<keyword evidence="3" id="KW-1185">Reference proteome</keyword>
<evidence type="ECO:0008006" key="4">
    <source>
        <dbReference type="Google" id="ProtNLM"/>
    </source>
</evidence>
<organism evidence="2 3">
    <name type="scientific">Pseudocercospora eumusae</name>
    <dbReference type="NCBI Taxonomy" id="321146"/>
    <lineage>
        <taxon>Eukaryota</taxon>
        <taxon>Fungi</taxon>
        <taxon>Dikarya</taxon>
        <taxon>Ascomycota</taxon>
        <taxon>Pezizomycotina</taxon>
        <taxon>Dothideomycetes</taxon>
        <taxon>Dothideomycetidae</taxon>
        <taxon>Mycosphaerellales</taxon>
        <taxon>Mycosphaerellaceae</taxon>
        <taxon>Pseudocercospora</taxon>
    </lineage>
</organism>
<evidence type="ECO:0000256" key="1">
    <source>
        <dbReference type="SAM" id="MobiDB-lite"/>
    </source>
</evidence>
<sequence>MPPASIPGGWNDTLDKKLLLGIVAQVGVGNIKWDQIAALLGDNVPASAVAQRFGRIRSQVKAADGGSPAPKTPGKGKKTASTGKRKAAKNEEDDDDDEEKETPSIKKAKKEVVKKESIEDDGEDGLL</sequence>
<feature type="region of interest" description="Disordered" evidence="1">
    <location>
        <begin position="59"/>
        <end position="127"/>
    </location>
</feature>
<reference evidence="2 3" key="1">
    <citation type="submission" date="2015-07" db="EMBL/GenBank/DDBJ databases">
        <title>Comparative genomics of the Sigatoka disease complex on banana suggests a link between parallel evolutionary changes in Pseudocercospora fijiensis and Pseudocercospora eumusae and increased virulence on the banana host.</title>
        <authorList>
            <person name="Chang T.-C."/>
            <person name="Salvucci A."/>
            <person name="Crous P.W."/>
            <person name="Stergiopoulos I."/>
        </authorList>
    </citation>
    <scope>NUCLEOTIDE SEQUENCE [LARGE SCALE GENOMIC DNA]</scope>
    <source>
        <strain evidence="2 3">CBS 114824</strain>
    </source>
</reference>
<gene>
    <name evidence="2" type="ORF">AC578_1646</name>
</gene>
<evidence type="ECO:0000313" key="2">
    <source>
        <dbReference type="EMBL" id="KXT03508.1"/>
    </source>
</evidence>
<dbReference type="EMBL" id="LFZN01000030">
    <property type="protein sequence ID" value="KXT03508.1"/>
    <property type="molecule type" value="Genomic_DNA"/>
</dbReference>
<feature type="compositionally biased region" description="Acidic residues" evidence="1">
    <location>
        <begin position="118"/>
        <end position="127"/>
    </location>
</feature>
<dbReference type="Proteomes" id="UP000070133">
    <property type="component" value="Unassembled WGS sequence"/>
</dbReference>
<comment type="caution">
    <text evidence="2">The sequence shown here is derived from an EMBL/GenBank/DDBJ whole genome shotgun (WGS) entry which is preliminary data.</text>
</comment>
<feature type="compositionally biased region" description="Acidic residues" evidence="1">
    <location>
        <begin position="91"/>
        <end position="100"/>
    </location>
</feature>
<name>A0A139HM09_9PEZI</name>
<protein>
    <recommendedName>
        <fullName evidence="4">Myb-like domain-containing protein</fullName>
    </recommendedName>
</protein>
<dbReference type="AlphaFoldDB" id="A0A139HM09"/>
<accession>A0A139HM09</accession>
<proteinExistence type="predicted"/>
<dbReference type="STRING" id="321146.A0A139HM09"/>